<organism evidence="1 2">
    <name type="scientific">Eretmocerus hayati</name>
    <dbReference type="NCBI Taxonomy" id="131215"/>
    <lineage>
        <taxon>Eukaryota</taxon>
        <taxon>Metazoa</taxon>
        <taxon>Ecdysozoa</taxon>
        <taxon>Arthropoda</taxon>
        <taxon>Hexapoda</taxon>
        <taxon>Insecta</taxon>
        <taxon>Pterygota</taxon>
        <taxon>Neoptera</taxon>
        <taxon>Endopterygota</taxon>
        <taxon>Hymenoptera</taxon>
        <taxon>Apocrita</taxon>
        <taxon>Proctotrupomorpha</taxon>
        <taxon>Chalcidoidea</taxon>
        <taxon>Aphelinidae</taxon>
        <taxon>Aphelininae</taxon>
        <taxon>Eretmocerus</taxon>
    </lineage>
</organism>
<evidence type="ECO:0000313" key="1">
    <source>
        <dbReference type="EMBL" id="KAJ8680003.1"/>
    </source>
</evidence>
<dbReference type="EMBL" id="CM056742">
    <property type="protein sequence ID" value="KAJ8680003.1"/>
    <property type="molecule type" value="Genomic_DNA"/>
</dbReference>
<sequence length="621" mass="71174">MYSYTYAAIFFVRYFRGTQDDTHKDSGAQNTPAKLDIVKDIREYAREFSLPYKYVAGLLKTLKPHHPTLPLSTKTLMGAHVNVPIENFSSNRDDSEAEFAYFGITDTLLKIVNPVLHPRRVLKLQFSFDGLTLFKSSKREFWPILGKVYTEDNDYKPFVVAMYSGVGKPKCVYEYLWQFVKEINRLLSHGVRIDNEEFRVELMSFVCDTLARAFIKGCQGHTGFHGCERCNIVGFKVENTTIFPIFGATPRTDAGFRNETDPAHHHVVSPLVHIKPRINMVLLFILDFMHLVCLGVMKKLIIDYWMVPSLKILSIEKLAFLCLRLTNLSNQIPSDFQRSTRSLHDVAQWKATEFRFFLLYCGMLVMKNILPEEHYKHFMLLSVACRIISSRKFYKIYLPQAREYLQMFVRASINPNLYGAKFLVINSHNLMHLADDVENMDCPVMDYSAFPFENALKKIKDLAESGNKPLAQACNKIQDYVQCEKPVKKPEFESLSEKKSRGQYSYKNVKFRDCNISLSGNNNVVALNNGELMRIKSITSSSKNCGPDQIVIKGTRVSIVGSAFTYPCDSSLLDIHRVRENELDMIESVLSSVIQKWILLNIIEVPGSVIDSYAMPLLHLN</sequence>
<name>A0ACC2P9B1_9HYME</name>
<proteinExistence type="predicted"/>
<evidence type="ECO:0000313" key="2">
    <source>
        <dbReference type="Proteomes" id="UP001239111"/>
    </source>
</evidence>
<dbReference type="Proteomes" id="UP001239111">
    <property type="component" value="Chromosome 2"/>
</dbReference>
<comment type="caution">
    <text evidence="1">The sequence shown here is derived from an EMBL/GenBank/DDBJ whole genome shotgun (WGS) entry which is preliminary data.</text>
</comment>
<reference evidence="1" key="1">
    <citation type="submission" date="2023-04" db="EMBL/GenBank/DDBJ databases">
        <title>A chromosome-level genome assembly of the parasitoid wasp Eretmocerus hayati.</title>
        <authorList>
            <person name="Zhong Y."/>
            <person name="Liu S."/>
            <person name="Liu Y."/>
        </authorList>
    </citation>
    <scope>NUCLEOTIDE SEQUENCE</scope>
    <source>
        <strain evidence="1">ZJU_SS_LIU_2023</strain>
    </source>
</reference>
<accession>A0ACC2P9B1</accession>
<gene>
    <name evidence="1" type="ORF">QAD02_015790</name>
</gene>
<keyword evidence="2" id="KW-1185">Reference proteome</keyword>
<protein>
    <submittedName>
        <fullName evidence="1">Uncharacterized protein</fullName>
    </submittedName>
</protein>